<proteinExistence type="predicted"/>
<name>A0A381VZK9_9ZZZZ</name>
<sequence>MVNAILGDGAKIGEAGKHFTDSQDKDSSFRNISSTWTAQCMSFDQGRQKLATQQSQIQDHREALSGWKPVVDAKGRFAVRRLADGRDFVPTEHALKQIAVVGETSDWFLQDLRSPKKSNKVKEEHKFQRDRSDSELLVKVVEHTLFNKERIDQDKKRLFRTWSDGTLRALLSEQYAIVNNEWYLAVLQELIPGGLLSHWRGDADTIFGNVLIPDTIRQESDSAYGGMLSVGNSEIGLRRIMSLPSTFRAICMNGCIWGECKGDSVRKVHRGDVDLSSLKHEIQQNLNKQIPLLDSGITQMLGTRSRGFGNASTIQMLCALAKTLRINRKNMVGVRNSFDIETAILGNSAKTSFGLIAALTRHGQSLDANEWVSFDQLGGNLTTQTDSKWNSMRALACTITDDDEIKKTIGISV</sequence>
<organism evidence="1">
    <name type="scientific">marine metagenome</name>
    <dbReference type="NCBI Taxonomy" id="408172"/>
    <lineage>
        <taxon>unclassified sequences</taxon>
        <taxon>metagenomes</taxon>
        <taxon>ecological metagenomes</taxon>
    </lineage>
</organism>
<accession>A0A381VZK9</accession>
<reference evidence="1" key="1">
    <citation type="submission" date="2018-05" db="EMBL/GenBank/DDBJ databases">
        <authorList>
            <person name="Lanie J.A."/>
            <person name="Ng W.-L."/>
            <person name="Kazmierczak K.M."/>
            <person name="Andrzejewski T.M."/>
            <person name="Davidsen T.M."/>
            <person name="Wayne K.J."/>
            <person name="Tettelin H."/>
            <person name="Glass J.I."/>
            <person name="Rusch D."/>
            <person name="Podicherti R."/>
            <person name="Tsui H.-C.T."/>
            <person name="Winkler M.E."/>
        </authorList>
    </citation>
    <scope>NUCLEOTIDE SEQUENCE</scope>
</reference>
<evidence type="ECO:0000313" key="1">
    <source>
        <dbReference type="EMBL" id="SVA45674.1"/>
    </source>
</evidence>
<dbReference type="AlphaFoldDB" id="A0A381VZK9"/>
<evidence type="ECO:0008006" key="2">
    <source>
        <dbReference type="Google" id="ProtNLM"/>
    </source>
</evidence>
<protein>
    <recommendedName>
        <fullName evidence="2">DUF932 domain-containing protein</fullName>
    </recommendedName>
</protein>
<dbReference type="EMBL" id="UINC01010249">
    <property type="protein sequence ID" value="SVA45674.1"/>
    <property type="molecule type" value="Genomic_DNA"/>
</dbReference>
<gene>
    <name evidence="1" type="ORF">METZ01_LOCUS98528</name>
</gene>